<evidence type="ECO:0000313" key="1">
    <source>
        <dbReference type="EMBL" id="GFS78848.1"/>
    </source>
</evidence>
<comment type="caution">
    <text evidence="1">The sequence shown here is derived from an EMBL/GenBank/DDBJ whole genome shotgun (WGS) entry which is preliminary data.</text>
</comment>
<accession>A0A8X6MUU4</accession>
<name>A0A8X6MUU4_NEPPI</name>
<evidence type="ECO:0000313" key="2">
    <source>
        <dbReference type="Proteomes" id="UP000887013"/>
    </source>
</evidence>
<organism evidence="1 2">
    <name type="scientific">Nephila pilipes</name>
    <name type="common">Giant wood spider</name>
    <name type="synonym">Nephila maculata</name>
    <dbReference type="NCBI Taxonomy" id="299642"/>
    <lineage>
        <taxon>Eukaryota</taxon>
        <taxon>Metazoa</taxon>
        <taxon>Ecdysozoa</taxon>
        <taxon>Arthropoda</taxon>
        <taxon>Chelicerata</taxon>
        <taxon>Arachnida</taxon>
        <taxon>Araneae</taxon>
        <taxon>Araneomorphae</taxon>
        <taxon>Entelegynae</taxon>
        <taxon>Araneoidea</taxon>
        <taxon>Nephilidae</taxon>
        <taxon>Nephila</taxon>
    </lineage>
</organism>
<reference evidence="1" key="1">
    <citation type="submission" date="2020-08" db="EMBL/GenBank/DDBJ databases">
        <title>Multicomponent nature underlies the extraordinary mechanical properties of spider dragline silk.</title>
        <authorList>
            <person name="Kono N."/>
            <person name="Nakamura H."/>
            <person name="Mori M."/>
            <person name="Yoshida Y."/>
            <person name="Ohtoshi R."/>
            <person name="Malay A.D."/>
            <person name="Moran D.A.P."/>
            <person name="Tomita M."/>
            <person name="Numata K."/>
            <person name="Arakawa K."/>
        </authorList>
    </citation>
    <scope>NUCLEOTIDE SEQUENCE</scope>
</reference>
<keyword evidence="2" id="KW-1185">Reference proteome</keyword>
<dbReference type="Proteomes" id="UP000887013">
    <property type="component" value="Unassembled WGS sequence"/>
</dbReference>
<protein>
    <submittedName>
        <fullName evidence="1">Uncharacterized protein</fullName>
    </submittedName>
</protein>
<gene>
    <name evidence="1" type="ORF">NPIL_71131</name>
</gene>
<sequence length="153" mass="17923">MIFKATTLKQTESLLKWIPEEIPSGFFSCNPKILPESFLLYFDPGIFQDYLKWIYCVPSSIRTISENVWGIHKPTLAFRKNNVDLDKRDGFLSIGVIIIVLDCNQITRKLTLYTKFKKADRMRFHAQKYLCFIKELLKLWVTSPNAKQNLGDR</sequence>
<dbReference type="AlphaFoldDB" id="A0A8X6MUU4"/>
<dbReference type="EMBL" id="BMAW01097260">
    <property type="protein sequence ID" value="GFS78848.1"/>
    <property type="molecule type" value="Genomic_DNA"/>
</dbReference>
<proteinExistence type="predicted"/>